<dbReference type="Pfam" id="PF16344">
    <property type="entry name" value="FecR_C"/>
    <property type="match status" value="1"/>
</dbReference>
<dbReference type="Gene3D" id="3.55.50.30">
    <property type="match status" value="1"/>
</dbReference>
<gene>
    <name evidence="4" type="ORF">GBK04_18280</name>
</gene>
<feature type="domain" description="Protein FecR C-terminal" evidence="3">
    <location>
        <begin position="294"/>
        <end position="363"/>
    </location>
</feature>
<proteinExistence type="predicted"/>
<organism evidence="4 5">
    <name type="scientific">Salmonirosea aquatica</name>
    <dbReference type="NCBI Taxonomy" id="2654236"/>
    <lineage>
        <taxon>Bacteria</taxon>
        <taxon>Pseudomonadati</taxon>
        <taxon>Bacteroidota</taxon>
        <taxon>Cytophagia</taxon>
        <taxon>Cytophagales</taxon>
        <taxon>Spirosomataceae</taxon>
        <taxon>Salmonirosea</taxon>
    </lineage>
</organism>
<dbReference type="InterPro" id="IPR006860">
    <property type="entry name" value="FecR"/>
</dbReference>
<dbReference type="EMBL" id="WHLY01000002">
    <property type="protein sequence ID" value="MPR35245.1"/>
    <property type="molecule type" value="Genomic_DNA"/>
</dbReference>
<name>A0A7C9F4P0_9BACT</name>
<dbReference type="Pfam" id="PF04773">
    <property type="entry name" value="FecR"/>
    <property type="match status" value="1"/>
</dbReference>
<dbReference type="InterPro" id="IPR012373">
    <property type="entry name" value="Ferrdict_sens_TM"/>
</dbReference>
<dbReference type="InterPro" id="IPR032508">
    <property type="entry name" value="FecR_C"/>
</dbReference>
<sequence length="369" mass="42232">MQQRDQYTSVEHFLDDESFKRWVLRGEDTQGWEEWTVDTPQRAKLVKDARVGLLAMRVPEEKVSRPEIQEALQNTWAKIKASDTPYQNTVRVPFMKQNWWKIAVSVLITGTLLMGLYRAWPGTLPELLQSSPAPENQIATLIQKTNTADHPLLIMLPDGSSVLLQPRSTLRYPVRFDERSRTVYLTGDGFFEISKNPEKPFYVYANELVTKVVGTSFRVKAFTDQENVEIVVRTGKVNVTSTQSAGNPESEKVLLLPNQGLRFARQSGIFEKIEDLTQEKNLTRDLSNIEKLSFEFADVPVAQIFKTLEQAYLVKIDFPAEKLTNCYLTTSLNDQPLSEKLKIICESLGRRTRYYINENQITIQSDGCN</sequence>
<keyword evidence="1" id="KW-0472">Membrane</keyword>
<keyword evidence="5" id="KW-1185">Reference proteome</keyword>
<evidence type="ECO:0000259" key="3">
    <source>
        <dbReference type="Pfam" id="PF16344"/>
    </source>
</evidence>
<feature type="transmembrane region" description="Helical" evidence="1">
    <location>
        <begin position="99"/>
        <end position="120"/>
    </location>
</feature>
<dbReference type="PIRSF" id="PIRSF018266">
    <property type="entry name" value="FecR"/>
    <property type="match status" value="1"/>
</dbReference>
<keyword evidence="1" id="KW-1133">Transmembrane helix</keyword>
<evidence type="ECO:0000313" key="5">
    <source>
        <dbReference type="Proteomes" id="UP000479293"/>
    </source>
</evidence>
<evidence type="ECO:0000259" key="2">
    <source>
        <dbReference type="Pfam" id="PF04773"/>
    </source>
</evidence>
<reference evidence="4 5" key="1">
    <citation type="submission" date="2019-10" db="EMBL/GenBank/DDBJ databases">
        <title>Draft Genome Sequence of Cytophagaceae sp. SJW1-29.</title>
        <authorList>
            <person name="Choi A."/>
        </authorList>
    </citation>
    <scope>NUCLEOTIDE SEQUENCE [LARGE SCALE GENOMIC DNA]</scope>
    <source>
        <strain evidence="4 5">SJW1-29</strain>
    </source>
</reference>
<keyword evidence="1" id="KW-0812">Transmembrane</keyword>
<evidence type="ECO:0000256" key="1">
    <source>
        <dbReference type="SAM" id="Phobius"/>
    </source>
</evidence>
<dbReference type="Gene3D" id="2.60.120.1440">
    <property type="match status" value="1"/>
</dbReference>
<feature type="domain" description="FecR protein" evidence="2">
    <location>
        <begin position="152"/>
        <end position="238"/>
    </location>
</feature>
<dbReference type="GO" id="GO:0016989">
    <property type="term" value="F:sigma factor antagonist activity"/>
    <property type="evidence" value="ECO:0007669"/>
    <property type="project" value="TreeGrafter"/>
</dbReference>
<accession>A0A7C9F4P0</accession>
<dbReference type="AlphaFoldDB" id="A0A7C9F4P0"/>
<protein>
    <submittedName>
        <fullName evidence="4">DUF4974 domain-containing protein</fullName>
    </submittedName>
</protein>
<dbReference type="Proteomes" id="UP000479293">
    <property type="component" value="Unassembled WGS sequence"/>
</dbReference>
<comment type="caution">
    <text evidence="4">The sequence shown here is derived from an EMBL/GenBank/DDBJ whole genome shotgun (WGS) entry which is preliminary data.</text>
</comment>
<evidence type="ECO:0000313" key="4">
    <source>
        <dbReference type="EMBL" id="MPR35245.1"/>
    </source>
</evidence>
<dbReference type="PANTHER" id="PTHR30273:SF2">
    <property type="entry name" value="PROTEIN FECR"/>
    <property type="match status" value="1"/>
</dbReference>
<dbReference type="PANTHER" id="PTHR30273">
    <property type="entry name" value="PERIPLASMIC SIGNAL SENSOR AND SIGMA FACTOR ACTIVATOR FECR-RELATED"/>
    <property type="match status" value="1"/>
</dbReference>
<dbReference type="RefSeq" id="WP_152762125.1">
    <property type="nucleotide sequence ID" value="NZ_WHLY01000002.1"/>
</dbReference>